<dbReference type="InterPro" id="IPR039143">
    <property type="entry name" value="GNPNAT1-like"/>
</dbReference>
<keyword evidence="2" id="KW-0012">Acyltransferase</keyword>
<dbReference type="AlphaFoldDB" id="F7PWQ1"/>
<dbReference type="GO" id="GO:0046027">
    <property type="term" value="F:phospholipid:diacylglycerol acyltransferase activity"/>
    <property type="evidence" value="ECO:0007669"/>
    <property type="project" value="UniProtKB-EC"/>
</dbReference>
<dbReference type="FunCoup" id="F7PWQ1">
    <property type="interactions" value="17"/>
</dbReference>
<dbReference type="PROSITE" id="PS51186">
    <property type="entry name" value="GNAT"/>
    <property type="match status" value="1"/>
</dbReference>
<feature type="domain" description="N-acetyltransferase" evidence="1">
    <location>
        <begin position="1"/>
        <end position="141"/>
    </location>
</feature>
<dbReference type="eggNOG" id="COG2153">
    <property type="taxonomic scope" value="Bacteria"/>
</dbReference>
<gene>
    <name evidence="2" type="ORF">HLPCO_001560</name>
</gene>
<reference evidence="2 3" key="1">
    <citation type="journal article" date="2011" name="J. Bacteriol.">
        <title>Genome sequence of Haloplasma contractile, an unusual contractile bacterium from a deep-sea anoxic brine lake.</title>
        <authorList>
            <person name="Antunes A."/>
            <person name="Alam I."/>
            <person name="El Dorry H."/>
            <person name="Siam R."/>
            <person name="Robertson A."/>
            <person name="Bajic V.B."/>
            <person name="Stingl U."/>
        </authorList>
    </citation>
    <scope>NUCLEOTIDE SEQUENCE [LARGE SCALE GENOMIC DNA]</scope>
    <source>
        <strain evidence="2 3">SSD-17B</strain>
    </source>
</reference>
<accession>F7PWQ1</accession>
<evidence type="ECO:0000313" key="2">
    <source>
        <dbReference type="EMBL" id="ERJ12574.1"/>
    </source>
</evidence>
<dbReference type="PANTHER" id="PTHR13355">
    <property type="entry name" value="GLUCOSAMINE 6-PHOSPHATE N-ACETYLTRANSFERASE"/>
    <property type="match status" value="1"/>
</dbReference>
<proteinExistence type="predicted"/>
<dbReference type="OrthoDB" id="9796171at2"/>
<dbReference type="GO" id="GO:0004343">
    <property type="term" value="F:glucosamine 6-phosphate N-acetyltransferase activity"/>
    <property type="evidence" value="ECO:0007669"/>
    <property type="project" value="TreeGrafter"/>
</dbReference>
<organism evidence="2 3">
    <name type="scientific">Haloplasma contractile SSD-17B</name>
    <dbReference type="NCBI Taxonomy" id="1033810"/>
    <lineage>
        <taxon>Bacteria</taxon>
        <taxon>Bacillati</taxon>
        <taxon>Mycoplasmatota</taxon>
        <taxon>Mollicutes</taxon>
        <taxon>Haloplasmatales</taxon>
        <taxon>Haloplasmataceae</taxon>
        <taxon>Haloplasma</taxon>
    </lineage>
</organism>
<dbReference type="PANTHER" id="PTHR13355:SF11">
    <property type="entry name" value="GLUCOSAMINE 6-PHOSPHATE N-ACETYLTRANSFERASE"/>
    <property type="match status" value="1"/>
</dbReference>
<sequence length="141" mass="16678">MNCLVCSEQKHFYDQVRVRKEVFIIEQKVPIEEEYDVYDSDAIQFIVYDGEKPVGAARYRIVKKRGKIERVCILKEYRKKGVGRLLMNSMENHIKLHADVNELILNSQCTALDFYRRLGYQEFGDLFLDANIEHKSMKKLI</sequence>
<reference evidence="2 3" key="2">
    <citation type="journal article" date="2013" name="PLoS ONE">
        <title>INDIGO - INtegrated Data Warehouse of MIcrobial GenOmes with Examples from the Red Sea Extremophiles.</title>
        <authorList>
            <person name="Alam I."/>
            <person name="Antunes A."/>
            <person name="Kamau A.A."/>
            <person name="Ba Alawi W."/>
            <person name="Kalkatawi M."/>
            <person name="Stingl U."/>
            <person name="Bajic V.B."/>
        </authorList>
    </citation>
    <scope>NUCLEOTIDE SEQUENCE [LARGE SCALE GENOMIC DNA]</scope>
    <source>
        <strain evidence="2 3">SSD-17B</strain>
    </source>
</reference>
<dbReference type="InterPro" id="IPR016181">
    <property type="entry name" value="Acyl_CoA_acyltransferase"/>
</dbReference>
<dbReference type="Pfam" id="PF13673">
    <property type="entry name" value="Acetyltransf_10"/>
    <property type="match status" value="1"/>
</dbReference>
<dbReference type="STRING" id="1033810.HLPCO_001560"/>
<keyword evidence="2" id="KW-0808">Transferase</keyword>
<keyword evidence="3" id="KW-1185">Reference proteome</keyword>
<evidence type="ECO:0000313" key="3">
    <source>
        <dbReference type="Proteomes" id="UP000005707"/>
    </source>
</evidence>
<dbReference type="SUPFAM" id="SSF55729">
    <property type="entry name" value="Acyl-CoA N-acyltransferases (Nat)"/>
    <property type="match status" value="1"/>
</dbReference>
<dbReference type="InParanoid" id="F7PWQ1"/>
<comment type="caution">
    <text evidence="2">The sequence shown here is derived from an EMBL/GenBank/DDBJ whole genome shotgun (WGS) entry which is preliminary data.</text>
</comment>
<dbReference type="Proteomes" id="UP000005707">
    <property type="component" value="Unassembled WGS sequence"/>
</dbReference>
<dbReference type="EMBL" id="AFNU02000004">
    <property type="protein sequence ID" value="ERJ12574.1"/>
    <property type="molecule type" value="Genomic_DNA"/>
</dbReference>
<name>F7PWQ1_9MOLU</name>
<evidence type="ECO:0000259" key="1">
    <source>
        <dbReference type="PROSITE" id="PS51186"/>
    </source>
</evidence>
<dbReference type="Gene3D" id="3.40.630.30">
    <property type="match status" value="1"/>
</dbReference>
<dbReference type="CDD" id="cd04301">
    <property type="entry name" value="NAT_SF"/>
    <property type="match status" value="1"/>
</dbReference>
<dbReference type="InterPro" id="IPR000182">
    <property type="entry name" value="GNAT_dom"/>
</dbReference>
<dbReference type="EC" id="2.3.1.158" evidence="2"/>
<protein>
    <submittedName>
        <fullName evidence="2">Phospholipiddiacylglycerol acyltransferase protein</fullName>
        <ecNumber evidence="2">2.3.1.158</ecNumber>
    </submittedName>
</protein>
<dbReference type="RefSeq" id="WP_008824844.1">
    <property type="nucleotide sequence ID" value="NZ_AFNU02000004.1"/>
</dbReference>